<dbReference type="InParanoid" id="A0A369JFA9"/>
<feature type="compositionally biased region" description="Polar residues" evidence="1">
    <location>
        <begin position="170"/>
        <end position="184"/>
    </location>
</feature>
<dbReference type="OrthoDB" id="3068983at2759"/>
<evidence type="ECO:0000313" key="3">
    <source>
        <dbReference type="Proteomes" id="UP000076154"/>
    </source>
</evidence>
<sequence length="230" mass="25194">MSNESSIPQEIKNAGSTQTVYLLNDEFGWQNSQVSDTQAIEFLEQEYHAGKKYCPASACSSSPMKLRTDKARDVHGQKKRTSACVNPSRVMPRAIIVHQLESLAAGQAALHGLLTRISLHNTRLLEVHQSLLSSISSDPSHAWPMEAEVPSTFETAASSGKQILNPDQESQELIWQSSPQNTDVGSDLGDDDPYIPSLESQIECAIVGEETVVGKPPCVSREEYEAGYYS</sequence>
<proteinExistence type="predicted"/>
<accession>A0A369JFA9</accession>
<reference evidence="2" key="1">
    <citation type="submission" date="2018-04" db="EMBL/GenBank/DDBJ databases">
        <title>Whole genome sequencing of Hypsizygus marmoreus.</title>
        <authorList>
            <person name="Choi I.-G."/>
            <person name="Min B."/>
            <person name="Kim J.-G."/>
            <person name="Kim S."/>
            <person name="Oh Y.-L."/>
            <person name="Kong W.-S."/>
            <person name="Park H."/>
            <person name="Jeong J."/>
            <person name="Song E.-S."/>
        </authorList>
    </citation>
    <scope>NUCLEOTIDE SEQUENCE [LARGE SCALE GENOMIC DNA]</scope>
    <source>
        <strain evidence="2">51987-8</strain>
    </source>
</reference>
<evidence type="ECO:0000256" key="1">
    <source>
        <dbReference type="SAM" id="MobiDB-lite"/>
    </source>
</evidence>
<dbReference type="Proteomes" id="UP000076154">
    <property type="component" value="Unassembled WGS sequence"/>
</dbReference>
<keyword evidence="3" id="KW-1185">Reference proteome</keyword>
<protein>
    <submittedName>
        <fullName evidence="2">Uncharacterized protein</fullName>
    </submittedName>
</protein>
<gene>
    <name evidence="2" type="ORF">Hypma_014229</name>
</gene>
<evidence type="ECO:0000313" key="2">
    <source>
        <dbReference type="EMBL" id="RDB19095.1"/>
    </source>
</evidence>
<organism evidence="2 3">
    <name type="scientific">Hypsizygus marmoreus</name>
    <name type="common">White beech mushroom</name>
    <name type="synonym">Agaricus marmoreus</name>
    <dbReference type="NCBI Taxonomy" id="39966"/>
    <lineage>
        <taxon>Eukaryota</taxon>
        <taxon>Fungi</taxon>
        <taxon>Dikarya</taxon>
        <taxon>Basidiomycota</taxon>
        <taxon>Agaricomycotina</taxon>
        <taxon>Agaricomycetes</taxon>
        <taxon>Agaricomycetidae</taxon>
        <taxon>Agaricales</taxon>
        <taxon>Tricholomatineae</taxon>
        <taxon>Lyophyllaceae</taxon>
        <taxon>Hypsizygus</taxon>
    </lineage>
</organism>
<comment type="caution">
    <text evidence="2">The sequence shown here is derived from an EMBL/GenBank/DDBJ whole genome shotgun (WGS) entry which is preliminary data.</text>
</comment>
<dbReference type="AlphaFoldDB" id="A0A369JFA9"/>
<name>A0A369JFA9_HYPMA</name>
<dbReference type="EMBL" id="LUEZ02000084">
    <property type="protein sequence ID" value="RDB19095.1"/>
    <property type="molecule type" value="Genomic_DNA"/>
</dbReference>
<feature type="region of interest" description="Disordered" evidence="1">
    <location>
        <begin position="170"/>
        <end position="194"/>
    </location>
</feature>